<protein>
    <submittedName>
        <fullName evidence="1">Uncharacterized protein</fullName>
    </submittedName>
</protein>
<proteinExistence type="predicted"/>
<organism evidence="1 2">
    <name type="scientific">Helianthus annuus</name>
    <name type="common">Common sunflower</name>
    <dbReference type="NCBI Taxonomy" id="4232"/>
    <lineage>
        <taxon>Eukaryota</taxon>
        <taxon>Viridiplantae</taxon>
        <taxon>Streptophyta</taxon>
        <taxon>Embryophyta</taxon>
        <taxon>Tracheophyta</taxon>
        <taxon>Spermatophyta</taxon>
        <taxon>Magnoliopsida</taxon>
        <taxon>eudicotyledons</taxon>
        <taxon>Gunneridae</taxon>
        <taxon>Pentapetalae</taxon>
        <taxon>asterids</taxon>
        <taxon>campanulids</taxon>
        <taxon>Asterales</taxon>
        <taxon>Asteraceae</taxon>
        <taxon>Asteroideae</taxon>
        <taxon>Heliantheae alliance</taxon>
        <taxon>Heliantheae</taxon>
        <taxon>Helianthus</taxon>
    </lineage>
</organism>
<accession>A0A9K3ECK8</accession>
<gene>
    <name evidence="1" type="ORF">HanXRQr2_Chr14g0658931</name>
</gene>
<name>A0A9K3ECK8_HELAN</name>
<evidence type="ECO:0000313" key="2">
    <source>
        <dbReference type="Proteomes" id="UP000215914"/>
    </source>
</evidence>
<dbReference type="EMBL" id="MNCJ02000329">
    <property type="protein sequence ID" value="KAF5770393.1"/>
    <property type="molecule type" value="Genomic_DNA"/>
</dbReference>
<reference evidence="1" key="1">
    <citation type="journal article" date="2017" name="Nature">
        <title>The sunflower genome provides insights into oil metabolism, flowering and Asterid evolution.</title>
        <authorList>
            <person name="Badouin H."/>
            <person name="Gouzy J."/>
            <person name="Grassa C.J."/>
            <person name="Murat F."/>
            <person name="Staton S.E."/>
            <person name="Cottret L."/>
            <person name="Lelandais-Briere C."/>
            <person name="Owens G.L."/>
            <person name="Carrere S."/>
            <person name="Mayjonade B."/>
            <person name="Legrand L."/>
            <person name="Gill N."/>
            <person name="Kane N.C."/>
            <person name="Bowers J.E."/>
            <person name="Hubner S."/>
            <person name="Bellec A."/>
            <person name="Berard A."/>
            <person name="Berges H."/>
            <person name="Blanchet N."/>
            <person name="Boniface M.C."/>
            <person name="Brunel D."/>
            <person name="Catrice O."/>
            <person name="Chaidir N."/>
            <person name="Claudel C."/>
            <person name="Donnadieu C."/>
            <person name="Faraut T."/>
            <person name="Fievet G."/>
            <person name="Helmstetter N."/>
            <person name="King M."/>
            <person name="Knapp S.J."/>
            <person name="Lai Z."/>
            <person name="Le Paslier M.C."/>
            <person name="Lippi Y."/>
            <person name="Lorenzon L."/>
            <person name="Mandel J.R."/>
            <person name="Marage G."/>
            <person name="Marchand G."/>
            <person name="Marquand E."/>
            <person name="Bret-Mestries E."/>
            <person name="Morien E."/>
            <person name="Nambeesan S."/>
            <person name="Nguyen T."/>
            <person name="Pegot-Espagnet P."/>
            <person name="Pouilly N."/>
            <person name="Raftis F."/>
            <person name="Sallet E."/>
            <person name="Schiex T."/>
            <person name="Thomas J."/>
            <person name="Vandecasteele C."/>
            <person name="Vares D."/>
            <person name="Vear F."/>
            <person name="Vautrin S."/>
            <person name="Crespi M."/>
            <person name="Mangin B."/>
            <person name="Burke J.M."/>
            <person name="Salse J."/>
            <person name="Munos S."/>
            <person name="Vincourt P."/>
            <person name="Rieseberg L.H."/>
            <person name="Langlade N.B."/>
        </authorList>
    </citation>
    <scope>NUCLEOTIDE SEQUENCE</scope>
    <source>
        <tissue evidence="1">Leaves</tissue>
    </source>
</reference>
<reference evidence="1" key="2">
    <citation type="submission" date="2020-06" db="EMBL/GenBank/DDBJ databases">
        <title>Helianthus annuus Genome sequencing and assembly Release 2.</title>
        <authorList>
            <person name="Gouzy J."/>
            <person name="Langlade N."/>
            <person name="Munos S."/>
        </authorList>
    </citation>
    <scope>NUCLEOTIDE SEQUENCE</scope>
    <source>
        <tissue evidence="1">Leaves</tissue>
    </source>
</reference>
<dbReference type="Proteomes" id="UP000215914">
    <property type="component" value="Unassembled WGS sequence"/>
</dbReference>
<keyword evidence="2" id="KW-1185">Reference proteome</keyword>
<dbReference type="Gramene" id="mRNA:HanXRQr2_Chr14g0658931">
    <property type="protein sequence ID" value="mRNA:HanXRQr2_Chr14g0658931"/>
    <property type="gene ID" value="HanXRQr2_Chr14g0658931"/>
</dbReference>
<dbReference type="AlphaFoldDB" id="A0A9K3ECK8"/>
<comment type="caution">
    <text evidence="1">The sequence shown here is derived from an EMBL/GenBank/DDBJ whole genome shotgun (WGS) entry which is preliminary data.</text>
</comment>
<evidence type="ECO:0000313" key="1">
    <source>
        <dbReference type="EMBL" id="KAF5770393.1"/>
    </source>
</evidence>
<sequence length="45" mass="5168">MLSASVPVLRFTSLLFSCTLLLRLLMVASAIDKDERLWIREDDDN</sequence>